<dbReference type="PROSITE" id="PS50056">
    <property type="entry name" value="TYR_PHOSPHATASE_2"/>
    <property type="match status" value="1"/>
</dbReference>
<name>A0ABR9CPF0_9HYPH</name>
<dbReference type="Pfam" id="PF22785">
    <property type="entry name" value="Tc-R-P"/>
    <property type="match status" value="1"/>
</dbReference>
<keyword evidence="3" id="KW-1185">Reference proteome</keyword>
<proteinExistence type="predicted"/>
<dbReference type="RefSeq" id="WP_192148648.1">
    <property type="nucleotide sequence ID" value="NZ_JACYXI010000008.1"/>
</dbReference>
<comment type="caution">
    <text evidence="2">The sequence shown here is derived from an EMBL/GenBank/DDBJ whole genome shotgun (WGS) entry which is preliminary data.</text>
</comment>
<dbReference type="Gene3D" id="3.90.190.10">
    <property type="entry name" value="Protein tyrosine phosphatase superfamily"/>
    <property type="match status" value="1"/>
</dbReference>
<reference evidence="3" key="1">
    <citation type="submission" date="2020-09" db="EMBL/GenBank/DDBJ databases">
        <title>The genome sequence of strain Labrenzia suaedae 4C16A.</title>
        <authorList>
            <person name="Liu Y."/>
        </authorList>
    </citation>
    <scope>NUCLEOTIDE SEQUENCE [LARGE SCALE GENOMIC DNA]</scope>
    <source>
        <strain evidence="3">4C16A</strain>
    </source>
</reference>
<gene>
    <name evidence="2" type="ORF">IG616_13245</name>
</gene>
<dbReference type="InterPro" id="IPR029021">
    <property type="entry name" value="Prot-tyrosine_phosphatase-like"/>
</dbReference>
<dbReference type="InterPro" id="IPR000387">
    <property type="entry name" value="Tyr_Pase_dom"/>
</dbReference>
<sequence length="185" mass="20190">MTSDFSSKRFSEVRLKNTDLHMCLQSCPGVRFTSDAKIATVAFLQEDLQRLKDSNVRLLLSCLTAEELVLGVNQYARTLAALGIEWQLISIPDMSPPSWEHADKLDSAFASARAVLASGYPVAIHCMAGLGRTGTVAAGLAMTYGLSAEEAIAFIRATHDREAIETPEQKAYLLKQQTASHHILP</sequence>
<dbReference type="InterPro" id="IPR016130">
    <property type="entry name" value="Tyr_Pase_AS"/>
</dbReference>
<protein>
    <submittedName>
        <fullName evidence="2">Dual specificity protein phosphatase family protein</fullName>
    </submittedName>
</protein>
<dbReference type="PRINTS" id="PR00700">
    <property type="entry name" value="PRTYPHPHTASE"/>
</dbReference>
<feature type="domain" description="Tyrosine specific protein phosphatases" evidence="1">
    <location>
        <begin position="106"/>
        <end position="156"/>
    </location>
</feature>
<dbReference type="EMBL" id="JACYXI010000008">
    <property type="protein sequence ID" value="MBD8892514.1"/>
    <property type="molecule type" value="Genomic_DNA"/>
</dbReference>
<dbReference type="SUPFAM" id="SSF52799">
    <property type="entry name" value="(Phosphotyrosine protein) phosphatases II"/>
    <property type="match status" value="1"/>
</dbReference>
<organism evidence="2 3">
    <name type="scientific">Roseibium litorale</name>
    <dbReference type="NCBI Taxonomy" id="2803841"/>
    <lineage>
        <taxon>Bacteria</taxon>
        <taxon>Pseudomonadati</taxon>
        <taxon>Pseudomonadota</taxon>
        <taxon>Alphaproteobacteria</taxon>
        <taxon>Hyphomicrobiales</taxon>
        <taxon>Stappiaceae</taxon>
        <taxon>Roseibium</taxon>
    </lineage>
</organism>
<dbReference type="PROSITE" id="PS00383">
    <property type="entry name" value="TYR_PHOSPHATASE_1"/>
    <property type="match status" value="1"/>
</dbReference>
<accession>A0ABR9CPF0</accession>
<reference evidence="2 3" key="2">
    <citation type="journal article" date="2021" name="Int. J. Syst. Evol. Microbiol.">
        <title>Roseibium litorale sp. nov., isolated from a tidal flat sediment and proposal for the reclassification of Labrenzia polysiphoniae as Roseibium polysiphoniae comb. nov.</title>
        <authorList>
            <person name="Liu Y."/>
            <person name="Pei T."/>
            <person name="Du J."/>
            <person name="Chao M."/>
            <person name="Deng M.R."/>
            <person name="Zhu H."/>
        </authorList>
    </citation>
    <scope>NUCLEOTIDE SEQUENCE [LARGE SCALE GENOMIC DNA]</scope>
    <source>
        <strain evidence="2 3">4C16A</strain>
    </source>
</reference>
<dbReference type="Proteomes" id="UP000632063">
    <property type="component" value="Unassembled WGS sequence"/>
</dbReference>
<dbReference type="InterPro" id="IPR000242">
    <property type="entry name" value="PTP_cat"/>
</dbReference>
<evidence type="ECO:0000313" key="3">
    <source>
        <dbReference type="Proteomes" id="UP000632063"/>
    </source>
</evidence>
<evidence type="ECO:0000313" key="2">
    <source>
        <dbReference type="EMBL" id="MBD8892514.1"/>
    </source>
</evidence>
<dbReference type="InterPro" id="IPR050561">
    <property type="entry name" value="PTP"/>
</dbReference>
<evidence type="ECO:0000259" key="1">
    <source>
        <dbReference type="PROSITE" id="PS50056"/>
    </source>
</evidence>
<dbReference type="PANTHER" id="PTHR23339">
    <property type="entry name" value="TYROSINE SPECIFIC PROTEIN PHOSPHATASE AND DUAL SPECIFICITY PROTEIN PHOSPHATASE"/>
    <property type="match status" value="1"/>
</dbReference>